<feature type="compositionally biased region" description="Basic residues" evidence="1">
    <location>
        <begin position="1"/>
        <end position="11"/>
    </location>
</feature>
<dbReference type="EMBL" id="JBJQOH010000008">
    <property type="protein sequence ID" value="KAL3676865.1"/>
    <property type="molecule type" value="Genomic_DNA"/>
</dbReference>
<feature type="compositionally biased region" description="Basic and acidic residues" evidence="1">
    <location>
        <begin position="135"/>
        <end position="152"/>
    </location>
</feature>
<feature type="compositionally biased region" description="Low complexity" evidence="1">
    <location>
        <begin position="47"/>
        <end position="61"/>
    </location>
</feature>
<feature type="compositionally biased region" description="Polar residues" evidence="1">
    <location>
        <begin position="18"/>
        <end position="31"/>
    </location>
</feature>
<dbReference type="AlphaFoldDB" id="A0ABD3GFM1"/>
<feature type="region of interest" description="Disordered" evidence="1">
    <location>
        <begin position="1"/>
        <end position="164"/>
    </location>
</feature>
<protein>
    <submittedName>
        <fullName evidence="2">Uncharacterized protein</fullName>
    </submittedName>
</protein>
<evidence type="ECO:0000313" key="2">
    <source>
        <dbReference type="EMBL" id="KAL3676865.1"/>
    </source>
</evidence>
<reference evidence="2 3" key="1">
    <citation type="submission" date="2024-09" db="EMBL/GenBank/DDBJ databases">
        <title>Chromosome-scale assembly of Riccia sorocarpa.</title>
        <authorList>
            <person name="Paukszto L."/>
        </authorList>
    </citation>
    <scope>NUCLEOTIDE SEQUENCE [LARGE SCALE GENOMIC DNA]</scope>
    <source>
        <strain evidence="2">LP-2024</strain>
        <tissue evidence="2">Aerial parts of the thallus</tissue>
    </source>
</reference>
<accession>A0ABD3GFM1</accession>
<dbReference type="Proteomes" id="UP001633002">
    <property type="component" value="Unassembled WGS sequence"/>
</dbReference>
<gene>
    <name evidence="2" type="ORF">R1sor_026813</name>
</gene>
<organism evidence="2 3">
    <name type="scientific">Riccia sorocarpa</name>
    <dbReference type="NCBI Taxonomy" id="122646"/>
    <lineage>
        <taxon>Eukaryota</taxon>
        <taxon>Viridiplantae</taxon>
        <taxon>Streptophyta</taxon>
        <taxon>Embryophyta</taxon>
        <taxon>Marchantiophyta</taxon>
        <taxon>Marchantiopsida</taxon>
        <taxon>Marchantiidae</taxon>
        <taxon>Marchantiales</taxon>
        <taxon>Ricciaceae</taxon>
        <taxon>Riccia</taxon>
    </lineage>
</organism>
<proteinExistence type="predicted"/>
<evidence type="ECO:0000313" key="3">
    <source>
        <dbReference type="Proteomes" id="UP001633002"/>
    </source>
</evidence>
<comment type="caution">
    <text evidence="2">The sequence shown here is derived from an EMBL/GenBank/DDBJ whole genome shotgun (WGS) entry which is preliminary data.</text>
</comment>
<name>A0ABD3GFM1_9MARC</name>
<evidence type="ECO:0000256" key="1">
    <source>
        <dbReference type="SAM" id="MobiDB-lite"/>
    </source>
</evidence>
<sequence length="217" mass="23909">MKAQARQRGKQRIPPSPSETHTVPATPTAPNDTEHVESTPITLVQIQPPTTHQTTAKQTGTSGVQINRGTLNMKTPEFIPVNDDDAHPTDAGNANRSPVLTLDPGHPLETQNPVFDIDIPEWLDQSPVRGNGNEAPDKEHSPVDTRNKDRPAEPVSESTPSSNFMLLEREELEDAGEADIALLMKSGYVIGSGPKAYWTFECKVYVWPDYIDLVRQI</sequence>
<keyword evidence="3" id="KW-1185">Reference proteome</keyword>
<feature type="compositionally biased region" description="Polar residues" evidence="1">
    <location>
        <begin position="62"/>
        <end position="73"/>
    </location>
</feature>